<dbReference type="PANTHER" id="PTHR30250:SF11">
    <property type="entry name" value="O-ANTIGEN TRANSPORTER-RELATED"/>
    <property type="match status" value="1"/>
</dbReference>
<dbReference type="EMBL" id="MQWD01000001">
    <property type="protein sequence ID" value="PAP77969.1"/>
    <property type="molecule type" value="Genomic_DNA"/>
</dbReference>
<evidence type="ECO:0000256" key="1">
    <source>
        <dbReference type="ARBA" id="ARBA00004651"/>
    </source>
</evidence>
<dbReference type="InterPro" id="IPR050833">
    <property type="entry name" value="Poly_Biosynth_Transport"/>
</dbReference>
<proteinExistence type="predicted"/>
<feature type="transmembrane region" description="Helical" evidence="7">
    <location>
        <begin position="372"/>
        <end position="398"/>
    </location>
</feature>
<feature type="transmembrane region" description="Helical" evidence="7">
    <location>
        <begin position="303"/>
        <end position="329"/>
    </location>
</feature>
<evidence type="ECO:0008006" key="10">
    <source>
        <dbReference type="Google" id="ProtNLM"/>
    </source>
</evidence>
<dbReference type="AlphaFoldDB" id="A0A271J5L6"/>
<keyword evidence="9" id="KW-1185">Reference proteome</keyword>
<feature type="transmembrane region" description="Helical" evidence="7">
    <location>
        <begin position="335"/>
        <end position="360"/>
    </location>
</feature>
<gene>
    <name evidence="8" type="ORF">BSZ37_16750</name>
</gene>
<feature type="transmembrane region" description="Helical" evidence="7">
    <location>
        <begin position="181"/>
        <end position="203"/>
    </location>
</feature>
<feature type="transmembrane region" description="Helical" evidence="7">
    <location>
        <begin position="271"/>
        <end position="291"/>
    </location>
</feature>
<dbReference type="PANTHER" id="PTHR30250">
    <property type="entry name" value="PST FAMILY PREDICTED COLANIC ACID TRANSPORTER"/>
    <property type="match status" value="1"/>
</dbReference>
<dbReference type="OrthoDB" id="582032at2"/>
<evidence type="ECO:0000256" key="6">
    <source>
        <dbReference type="SAM" id="MobiDB-lite"/>
    </source>
</evidence>
<keyword evidence="4 7" id="KW-1133">Transmembrane helix</keyword>
<evidence type="ECO:0000256" key="7">
    <source>
        <dbReference type="SAM" id="Phobius"/>
    </source>
</evidence>
<evidence type="ECO:0000313" key="8">
    <source>
        <dbReference type="EMBL" id="PAP77969.1"/>
    </source>
</evidence>
<feature type="transmembrane region" description="Helical" evidence="7">
    <location>
        <begin position="125"/>
        <end position="144"/>
    </location>
</feature>
<feature type="transmembrane region" description="Helical" evidence="7">
    <location>
        <begin position="21"/>
        <end position="44"/>
    </location>
</feature>
<evidence type="ECO:0000256" key="3">
    <source>
        <dbReference type="ARBA" id="ARBA00022692"/>
    </source>
</evidence>
<keyword evidence="2" id="KW-1003">Cell membrane</keyword>
<protein>
    <recommendedName>
        <fullName evidence="10">Polysaccharide biosynthesis protein C-terminal domain-containing protein</fullName>
    </recommendedName>
</protein>
<evidence type="ECO:0000256" key="4">
    <source>
        <dbReference type="ARBA" id="ARBA00022989"/>
    </source>
</evidence>
<feature type="transmembrane region" description="Helical" evidence="7">
    <location>
        <begin position="99"/>
        <end position="119"/>
    </location>
</feature>
<keyword evidence="3 7" id="KW-0812">Transmembrane</keyword>
<comment type="subcellular location">
    <subcellularLocation>
        <location evidence="1">Cell membrane</location>
        <topology evidence="1">Multi-pass membrane protein</topology>
    </subcellularLocation>
</comment>
<keyword evidence="5 7" id="KW-0472">Membrane</keyword>
<organism evidence="8 9">
    <name type="scientific">Rubrivirga marina</name>
    <dbReference type="NCBI Taxonomy" id="1196024"/>
    <lineage>
        <taxon>Bacteria</taxon>
        <taxon>Pseudomonadati</taxon>
        <taxon>Rhodothermota</taxon>
        <taxon>Rhodothermia</taxon>
        <taxon>Rhodothermales</taxon>
        <taxon>Rubricoccaceae</taxon>
        <taxon>Rubrivirga</taxon>
    </lineage>
</organism>
<evidence type="ECO:0000256" key="5">
    <source>
        <dbReference type="ARBA" id="ARBA00023136"/>
    </source>
</evidence>
<name>A0A271J5L6_9BACT</name>
<feature type="region of interest" description="Disordered" evidence="6">
    <location>
        <begin position="418"/>
        <end position="454"/>
    </location>
</feature>
<dbReference type="RefSeq" id="WP_095511638.1">
    <property type="nucleotide sequence ID" value="NZ_MQWD01000001.1"/>
</dbReference>
<reference evidence="8 9" key="1">
    <citation type="submission" date="2016-11" db="EMBL/GenBank/DDBJ databases">
        <title>Study of marine rhodopsin-containing bacteria.</title>
        <authorList>
            <person name="Yoshizawa S."/>
            <person name="Kumagai Y."/>
            <person name="Kogure K."/>
        </authorList>
    </citation>
    <scope>NUCLEOTIDE SEQUENCE [LARGE SCALE GENOMIC DNA]</scope>
    <source>
        <strain evidence="8 9">SAORIC-28</strain>
    </source>
</reference>
<dbReference type="Proteomes" id="UP000216339">
    <property type="component" value="Unassembled WGS sequence"/>
</dbReference>
<comment type="caution">
    <text evidence="8">The sequence shown here is derived from an EMBL/GenBank/DDBJ whole genome shotgun (WGS) entry which is preliminary data.</text>
</comment>
<evidence type="ECO:0000313" key="9">
    <source>
        <dbReference type="Proteomes" id="UP000216339"/>
    </source>
</evidence>
<sequence length="454" mass="46844">MASLVSALRDLLRGSWLRQGVWTVLDQALFAGANFLVNVLLARWLSPEAYGAFTVAFIVFLLAGTVHGGLLIEPMLVFGPERFKGRTGAYLRALLSGHARFSMAAGAVLASIGAVVWVVGSPALGALFVTLAVAQGAILGLWLMRRACYVVSRPSWAAGAGVVYLVLLVSGALGLNHVGWLSGPAALGLMAATSLVAAIVLAVRLGVPVRVPEAGLLADARAAHVEYGRWAAPTGAIEWVQSSIPYLALPLFVGLEGSGSLRAFYNLAMPALMGFSALATLCLPIFVRARAAGEIRPTLRKVGVAFVALALAYGGLTLVGGRAAVAWLYDGQYAVSLPILILLALAPLGAAVANLLVTLVRSAERPSAVFRARVATVAVVSTAGLAVTAAFGVVGALFSDLLGLLTELVVLVRPARQSLDAPEPPAVSASSASTDLTPRPAEPEAADAPLLEPV</sequence>
<dbReference type="GO" id="GO:0005886">
    <property type="term" value="C:plasma membrane"/>
    <property type="evidence" value="ECO:0007669"/>
    <property type="project" value="UniProtKB-SubCell"/>
</dbReference>
<feature type="transmembrane region" description="Helical" evidence="7">
    <location>
        <begin position="156"/>
        <end position="175"/>
    </location>
</feature>
<feature type="transmembrane region" description="Helical" evidence="7">
    <location>
        <begin position="50"/>
        <end position="78"/>
    </location>
</feature>
<evidence type="ECO:0000256" key="2">
    <source>
        <dbReference type="ARBA" id="ARBA00022475"/>
    </source>
</evidence>
<accession>A0A271J5L6</accession>